<sequence length="276" mass="30888">MRTSSPLPASQVRLKLLEAAVTDRVHYILHNTVAIPNGLSKGTCSRSDPKDATSPADTSPRCPAAGRDSVMFAKSQQDLYQVGLETVWCGKYQVRRGGRALMFLPLTRPSRTNLLRNFYGCVLLDYILILVGSELYFPNNSGSFKLDLYDAPTTTQLHRWLLTTELVTENNTIDTRKTSARQTNPQAGYHVLLEEQMMPTMSEHKRKKYTCKWSLLPSQSTKTHSGQKVCHVRLVRITSHNALQKSSMFGCTVPALNPCRLPNDLQPIISNVSSHV</sequence>
<evidence type="ECO:0000313" key="3">
    <source>
        <dbReference type="Proteomes" id="UP000054783"/>
    </source>
</evidence>
<evidence type="ECO:0000313" key="2">
    <source>
        <dbReference type="EMBL" id="KRY14083.1"/>
    </source>
</evidence>
<keyword evidence="3" id="KW-1185">Reference proteome</keyword>
<dbReference type="AlphaFoldDB" id="A0A0V0ZPE5"/>
<gene>
    <name evidence="2" type="ORF">T12_13579</name>
</gene>
<reference evidence="2 3" key="1">
    <citation type="submission" date="2015-01" db="EMBL/GenBank/DDBJ databases">
        <title>Evolution of Trichinella species and genotypes.</title>
        <authorList>
            <person name="Korhonen P.K."/>
            <person name="Edoardo P."/>
            <person name="Giuseppe L.R."/>
            <person name="Gasser R.B."/>
        </authorList>
    </citation>
    <scope>NUCLEOTIDE SEQUENCE [LARGE SCALE GENOMIC DNA]</scope>
    <source>
        <strain evidence="2">ISS2496</strain>
    </source>
</reference>
<evidence type="ECO:0000256" key="1">
    <source>
        <dbReference type="SAM" id="MobiDB-lite"/>
    </source>
</evidence>
<name>A0A0V0ZPE5_9BILA</name>
<proteinExistence type="predicted"/>
<dbReference type="EMBL" id="JYDQ01000124">
    <property type="protein sequence ID" value="KRY14083.1"/>
    <property type="molecule type" value="Genomic_DNA"/>
</dbReference>
<comment type="caution">
    <text evidence="2">The sequence shown here is derived from an EMBL/GenBank/DDBJ whole genome shotgun (WGS) entry which is preliminary data.</text>
</comment>
<accession>A0A0V0ZPE5</accession>
<dbReference type="Proteomes" id="UP000054783">
    <property type="component" value="Unassembled WGS sequence"/>
</dbReference>
<protein>
    <submittedName>
        <fullName evidence="2">Uncharacterized protein</fullName>
    </submittedName>
</protein>
<feature type="region of interest" description="Disordered" evidence="1">
    <location>
        <begin position="40"/>
        <end position="63"/>
    </location>
</feature>
<organism evidence="2 3">
    <name type="scientific">Trichinella patagoniensis</name>
    <dbReference type="NCBI Taxonomy" id="990121"/>
    <lineage>
        <taxon>Eukaryota</taxon>
        <taxon>Metazoa</taxon>
        <taxon>Ecdysozoa</taxon>
        <taxon>Nematoda</taxon>
        <taxon>Enoplea</taxon>
        <taxon>Dorylaimia</taxon>
        <taxon>Trichinellida</taxon>
        <taxon>Trichinellidae</taxon>
        <taxon>Trichinella</taxon>
    </lineage>
</organism>